<name>A0A915EA68_9BILA</name>
<keyword evidence="3" id="KW-1185">Reference proteome</keyword>
<reference evidence="4" key="1">
    <citation type="submission" date="2022-11" db="UniProtKB">
        <authorList>
            <consortium name="WormBaseParasite"/>
        </authorList>
    </citation>
    <scope>IDENTIFICATION</scope>
</reference>
<feature type="transmembrane region" description="Helical" evidence="2">
    <location>
        <begin position="30"/>
        <end position="50"/>
    </location>
</feature>
<evidence type="ECO:0000313" key="3">
    <source>
        <dbReference type="Proteomes" id="UP000887574"/>
    </source>
</evidence>
<keyword evidence="2" id="KW-1133">Transmembrane helix</keyword>
<feature type="region of interest" description="Disordered" evidence="1">
    <location>
        <begin position="160"/>
        <end position="180"/>
    </location>
</feature>
<evidence type="ECO:0000256" key="2">
    <source>
        <dbReference type="SAM" id="Phobius"/>
    </source>
</evidence>
<keyword evidence="2" id="KW-0472">Membrane</keyword>
<organism evidence="3 4">
    <name type="scientific">Ditylenchus dipsaci</name>
    <dbReference type="NCBI Taxonomy" id="166011"/>
    <lineage>
        <taxon>Eukaryota</taxon>
        <taxon>Metazoa</taxon>
        <taxon>Ecdysozoa</taxon>
        <taxon>Nematoda</taxon>
        <taxon>Chromadorea</taxon>
        <taxon>Rhabditida</taxon>
        <taxon>Tylenchina</taxon>
        <taxon>Tylenchomorpha</taxon>
        <taxon>Sphaerularioidea</taxon>
        <taxon>Anguinidae</taxon>
        <taxon>Anguininae</taxon>
        <taxon>Ditylenchus</taxon>
    </lineage>
</organism>
<accession>A0A915EA68</accession>
<dbReference type="Proteomes" id="UP000887574">
    <property type="component" value="Unplaced"/>
</dbReference>
<dbReference type="WBParaSite" id="jg4502">
    <property type="protein sequence ID" value="jg4502"/>
    <property type="gene ID" value="jg4502"/>
</dbReference>
<protein>
    <submittedName>
        <fullName evidence="4">Uncharacterized protein</fullName>
    </submittedName>
</protein>
<evidence type="ECO:0000256" key="1">
    <source>
        <dbReference type="SAM" id="MobiDB-lite"/>
    </source>
</evidence>
<keyword evidence="2" id="KW-0812">Transmembrane</keyword>
<dbReference type="AlphaFoldDB" id="A0A915EA68"/>
<proteinExistence type="predicted"/>
<sequence>MHLSALRCSTLKFFKHRNFIFTDKKFAKKAFFKLYVSLMAGLIPAVYWIYEFATPTPDIVYDLKRWLHPEFEAYVVSKGLATYDPLHNAAVRNFHYKHKFISAQRRYDNVRVRDAEITKRLCYECGDVIVGGDKEYQEHILWHEATFLVYQLYHFESSSTSEDVQEKRNLPAQNEDPKSS</sequence>
<feature type="compositionally biased region" description="Basic and acidic residues" evidence="1">
    <location>
        <begin position="164"/>
        <end position="180"/>
    </location>
</feature>
<evidence type="ECO:0000313" key="4">
    <source>
        <dbReference type="WBParaSite" id="jg4502"/>
    </source>
</evidence>